<dbReference type="Proteomes" id="UP001244552">
    <property type="component" value="Unassembled WGS sequence"/>
</dbReference>
<name>A0ABU0MQS7_9PROT</name>
<feature type="domain" description="Bbp19-like phage" evidence="2">
    <location>
        <begin position="56"/>
        <end position="106"/>
    </location>
</feature>
<dbReference type="EMBL" id="JAUSVU010000018">
    <property type="protein sequence ID" value="MDQ0535548.1"/>
    <property type="molecule type" value="Genomic_DNA"/>
</dbReference>
<gene>
    <name evidence="3" type="ORF">QO018_004430</name>
</gene>
<evidence type="ECO:0000313" key="4">
    <source>
        <dbReference type="Proteomes" id="UP001244552"/>
    </source>
</evidence>
<protein>
    <recommendedName>
        <fullName evidence="2">Bbp19-like phage domain-containing protein</fullName>
    </recommendedName>
</protein>
<comment type="caution">
    <text evidence="3">The sequence shown here is derived from an EMBL/GenBank/DDBJ whole genome shotgun (WGS) entry which is preliminary data.</text>
</comment>
<dbReference type="InterPro" id="IPR057447">
    <property type="entry name" value="Bbp19-like_phage"/>
</dbReference>
<dbReference type="RefSeq" id="WP_246513334.1">
    <property type="nucleotide sequence ID" value="NZ_JAGINO010000018.1"/>
</dbReference>
<sequence>MADRDHSDSDHPGHDHPGRDRPDGGGRERAGWEWLEAEAAGSRAAIAGGNDPAPSFARCFAGPDGGRVLAVLRTMTLDRALGPDAPDATLRHLEGQRQLVATILALVARGRAG</sequence>
<keyword evidence="4" id="KW-1185">Reference proteome</keyword>
<proteinExistence type="predicted"/>
<accession>A0ABU0MQS7</accession>
<evidence type="ECO:0000256" key="1">
    <source>
        <dbReference type="SAM" id="MobiDB-lite"/>
    </source>
</evidence>
<evidence type="ECO:0000259" key="2">
    <source>
        <dbReference type="Pfam" id="PF25181"/>
    </source>
</evidence>
<feature type="region of interest" description="Disordered" evidence="1">
    <location>
        <begin position="1"/>
        <end position="31"/>
    </location>
</feature>
<dbReference type="Pfam" id="PF25181">
    <property type="entry name" value="Phage_Bbp19"/>
    <property type="match status" value="1"/>
</dbReference>
<evidence type="ECO:0000313" key="3">
    <source>
        <dbReference type="EMBL" id="MDQ0535548.1"/>
    </source>
</evidence>
<reference evidence="3 4" key="1">
    <citation type="submission" date="2023-07" db="EMBL/GenBank/DDBJ databases">
        <title>Genomic Encyclopedia of Type Strains, Phase IV (KMG-IV): sequencing the most valuable type-strain genomes for metagenomic binning, comparative biology and taxonomic classification.</title>
        <authorList>
            <person name="Goeker M."/>
        </authorList>
    </citation>
    <scope>NUCLEOTIDE SEQUENCE [LARGE SCALE GENOMIC DNA]</scope>
    <source>
        <strain evidence="3 4">DSM 19922</strain>
    </source>
</reference>
<organism evidence="3 4">
    <name type="scientific">Azospirillum picis</name>
    <dbReference type="NCBI Taxonomy" id="488438"/>
    <lineage>
        <taxon>Bacteria</taxon>
        <taxon>Pseudomonadati</taxon>
        <taxon>Pseudomonadota</taxon>
        <taxon>Alphaproteobacteria</taxon>
        <taxon>Rhodospirillales</taxon>
        <taxon>Azospirillaceae</taxon>
        <taxon>Azospirillum</taxon>
    </lineage>
</organism>